<keyword evidence="1" id="KW-0677">Repeat</keyword>
<proteinExistence type="predicted"/>
<reference evidence="3 4" key="1">
    <citation type="submission" date="2017-11" db="EMBL/GenBank/DDBJ databases">
        <title>Genome-resolved metagenomics identifies genetic mobility, metabolic interactions, and unexpected diversity in perchlorate-reducing communities.</title>
        <authorList>
            <person name="Barnum T.P."/>
            <person name="Figueroa I.A."/>
            <person name="Carlstrom C.I."/>
            <person name="Lucas L.N."/>
            <person name="Engelbrektson A.L."/>
            <person name="Coates J.D."/>
        </authorList>
    </citation>
    <scope>NUCLEOTIDE SEQUENCE [LARGE SCALE GENOMIC DNA]</scope>
    <source>
        <strain evidence="3">BM301</strain>
    </source>
</reference>
<feature type="domain" description="Rhodanese" evidence="2">
    <location>
        <begin position="158"/>
        <end position="271"/>
    </location>
</feature>
<dbReference type="GO" id="GO:0004792">
    <property type="term" value="F:thiosulfate-cyanide sulfurtransferase activity"/>
    <property type="evidence" value="ECO:0007669"/>
    <property type="project" value="InterPro"/>
</dbReference>
<sequence length="271" mass="30102">MNRPDLPLILEPETLEPLLGNDNLLLVDLTKPATYTEFHIPGAVYLDYGQIVAMRKPTMGLLPETTVLENCFSSIGIDDSVHVVAYDDEGGGKAGRLLWTLETMGHNHFSLLNGGLHAWANEGHAMERTATIPNPKVFHARPSNTPVANAEYIQQHLGETGFALLDARSPDEYNGLKRYAEKAGHIPGAVNMDWLLALDQQRNLRLKPEADLQAILTELGINQSQQIVTYCHTHHRSSLTYIMLKSLGYQRVKGYPGSWSDWGNRPDTPIA</sequence>
<evidence type="ECO:0000259" key="2">
    <source>
        <dbReference type="PROSITE" id="PS50206"/>
    </source>
</evidence>
<dbReference type="Gene3D" id="3.40.250.10">
    <property type="entry name" value="Rhodanese-like domain"/>
    <property type="match status" value="2"/>
</dbReference>
<keyword evidence="3" id="KW-0808">Transferase</keyword>
<dbReference type="InterPro" id="IPR001307">
    <property type="entry name" value="Thiosulphate_STrfase_CS"/>
</dbReference>
<dbReference type="PANTHER" id="PTHR43855">
    <property type="entry name" value="THIOSULFATE SULFURTRANSFERASE"/>
    <property type="match status" value="1"/>
</dbReference>
<dbReference type="PANTHER" id="PTHR43855:SF1">
    <property type="entry name" value="THIOSULFATE SULFURTRANSFERASE"/>
    <property type="match status" value="1"/>
</dbReference>
<evidence type="ECO:0000313" key="4">
    <source>
        <dbReference type="Proteomes" id="UP000235015"/>
    </source>
</evidence>
<dbReference type="PROSITE" id="PS00380">
    <property type="entry name" value="RHODANESE_1"/>
    <property type="match status" value="1"/>
</dbReference>
<dbReference type="InterPro" id="IPR051126">
    <property type="entry name" value="Thiosulfate_sulfurtransferase"/>
</dbReference>
<dbReference type="SUPFAM" id="SSF52821">
    <property type="entry name" value="Rhodanese/Cell cycle control phosphatase"/>
    <property type="match status" value="2"/>
</dbReference>
<dbReference type="PROSITE" id="PS50206">
    <property type="entry name" value="RHODANESE_3"/>
    <property type="match status" value="2"/>
</dbReference>
<dbReference type="RefSeq" id="WP_273441023.1">
    <property type="nucleotide sequence ID" value="NZ_CAXXYC010000001.1"/>
</dbReference>
<accession>A0A2N6CR90</accession>
<feature type="domain" description="Rhodanese" evidence="2">
    <location>
        <begin position="20"/>
        <end position="128"/>
    </location>
</feature>
<organism evidence="3 4">
    <name type="scientific">Sedimenticola selenatireducens</name>
    <dbReference type="NCBI Taxonomy" id="191960"/>
    <lineage>
        <taxon>Bacteria</taxon>
        <taxon>Pseudomonadati</taxon>
        <taxon>Pseudomonadota</taxon>
        <taxon>Gammaproteobacteria</taxon>
        <taxon>Chromatiales</taxon>
        <taxon>Sedimenticolaceae</taxon>
        <taxon>Sedimenticola</taxon>
    </lineage>
</organism>
<name>A0A2N6CR90_9GAMM</name>
<dbReference type="Proteomes" id="UP000235015">
    <property type="component" value="Unassembled WGS sequence"/>
</dbReference>
<comment type="caution">
    <text evidence="3">The sequence shown here is derived from an EMBL/GenBank/DDBJ whole genome shotgun (WGS) entry which is preliminary data.</text>
</comment>
<dbReference type="CDD" id="cd01449">
    <property type="entry name" value="TST_Repeat_2"/>
    <property type="match status" value="1"/>
</dbReference>
<dbReference type="SMART" id="SM00450">
    <property type="entry name" value="RHOD"/>
    <property type="match status" value="2"/>
</dbReference>
<dbReference type="EMBL" id="PKUN01000031">
    <property type="protein sequence ID" value="PLX59572.1"/>
    <property type="molecule type" value="Genomic_DNA"/>
</dbReference>
<gene>
    <name evidence="3" type="ORF">C0630_19280</name>
</gene>
<protein>
    <submittedName>
        <fullName evidence="3">Thiosulfate sulfurtransferase</fullName>
    </submittedName>
</protein>
<dbReference type="CDD" id="cd01448">
    <property type="entry name" value="TST_Repeat_1"/>
    <property type="match status" value="1"/>
</dbReference>
<dbReference type="Pfam" id="PF00581">
    <property type="entry name" value="Rhodanese"/>
    <property type="match status" value="2"/>
</dbReference>
<dbReference type="InterPro" id="IPR001763">
    <property type="entry name" value="Rhodanese-like_dom"/>
</dbReference>
<evidence type="ECO:0000256" key="1">
    <source>
        <dbReference type="ARBA" id="ARBA00022737"/>
    </source>
</evidence>
<dbReference type="STRING" id="1111735.GCA_000428045_01238"/>
<dbReference type="AlphaFoldDB" id="A0A2N6CR90"/>
<dbReference type="InterPro" id="IPR036873">
    <property type="entry name" value="Rhodanese-like_dom_sf"/>
</dbReference>
<evidence type="ECO:0000313" key="3">
    <source>
        <dbReference type="EMBL" id="PLX59572.1"/>
    </source>
</evidence>